<keyword evidence="5" id="KW-0547">Nucleotide-binding</keyword>
<dbReference type="Proteomes" id="UP001595751">
    <property type="component" value="Unassembled WGS sequence"/>
</dbReference>
<reference evidence="10" key="1">
    <citation type="journal article" date="2019" name="Int. J. Syst. Evol. Microbiol.">
        <title>The Global Catalogue of Microorganisms (GCM) 10K type strain sequencing project: providing services to taxonomists for standard genome sequencing and annotation.</title>
        <authorList>
            <consortium name="The Broad Institute Genomics Platform"/>
            <consortium name="The Broad Institute Genome Sequencing Center for Infectious Disease"/>
            <person name="Wu L."/>
            <person name="Ma J."/>
        </authorList>
    </citation>
    <scope>NUCLEOTIDE SEQUENCE [LARGE SCALE GENOMIC DNA]</scope>
    <source>
        <strain evidence="10">CCUG 53252</strain>
    </source>
</reference>
<protein>
    <recommendedName>
        <fullName evidence="3">gluconokinase</fullName>
        <ecNumber evidence="3">2.7.1.12</ecNumber>
    </recommendedName>
</protein>
<comment type="caution">
    <text evidence="9">The sequence shown here is derived from an EMBL/GenBank/DDBJ whole genome shotgun (WGS) entry which is preliminary data.</text>
</comment>
<evidence type="ECO:0000256" key="2">
    <source>
        <dbReference type="ARBA" id="ARBA00008420"/>
    </source>
</evidence>
<dbReference type="SUPFAM" id="SSF52540">
    <property type="entry name" value="P-loop containing nucleoside triphosphate hydrolases"/>
    <property type="match status" value="1"/>
</dbReference>
<dbReference type="PANTHER" id="PTHR43442:SF3">
    <property type="entry name" value="GLUCONOKINASE-RELATED"/>
    <property type="match status" value="1"/>
</dbReference>
<comment type="catalytic activity">
    <reaction evidence="8">
        <text>D-gluconate + ATP = 6-phospho-D-gluconate + ADP + H(+)</text>
        <dbReference type="Rhea" id="RHEA:19433"/>
        <dbReference type="ChEBI" id="CHEBI:15378"/>
        <dbReference type="ChEBI" id="CHEBI:18391"/>
        <dbReference type="ChEBI" id="CHEBI:30616"/>
        <dbReference type="ChEBI" id="CHEBI:58759"/>
        <dbReference type="ChEBI" id="CHEBI:456216"/>
        <dbReference type="EC" id="2.7.1.12"/>
    </reaction>
</comment>
<dbReference type="Gene3D" id="3.40.50.300">
    <property type="entry name" value="P-loop containing nucleotide triphosphate hydrolases"/>
    <property type="match status" value="1"/>
</dbReference>
<proteinExistence type="inferred from homology"/>
<dbReference type="InterPro" id="IPR027417">
    <property type="entry name" value="P-loop_NTPase"/>
</dbReference>
<evidence type="ECO:0000256" key="6">
    <source>
        <dbReference type="ARBA" id="ARBA00022777"/>
    </source>
</evidence>
<evidence type="ECO:0000256" key="5">
    <source>
        <dbReference type="ARBA" id="ARBA00022741"/>
    </source>
</evidence>
<evidence type="ECO:0000256" key="8">
    <source>
        <dbReference type="ARBA" id="ARBA00048090"/>
    </source>
</evidence>
<organism evidence="9 10">
    <name type="scientific">Corynebacterium hansenii</name>
    <dbReference type="NCBI Taxonomy" id="394964"/>
    <lineage>
        <taxon>Bacteria</taxon>
        <taxon>Bacillati</taxon>
        <taxon>Actinomycetota</taxon>
        <taxon>Actinomycetes</taxon>
        <taxon>Mycobacteriales</taxon>
        <taxon>Corynebacteriaceae</taxon>
        <taxon>Corynebacterium</taxon>
    </lineage>
</organism>
<accession>A0ABV7ZTD6</accession>
<dbReference type="EMBL" id="JBHRZN010000003">
    <property type="protein sequence ID" value="MFC3850667.1"/>
    <property type="molecule type" value="Genomic_DNA"/>
</dbReference>
<evidence type="ECO:0000256" key="7">
    <source>
        <dbReference type="ARBA" id="ARBA00022840"/>
    </source>
</evidence>
<keyword evidence="4" id="KW-0808">Transferase</keyword>
<evidence type="ECO:0000313" key="10">
    <source>
        <dbReference type="Proteomes" id="UP001595751"/>
    </source>
</evidence>
<keyword evidence="10" id="KW-1185">Reference proteome</keyword>
<gene>
    <name evidence="9" type="ORF">ACFORJ_10885</name>
</gene>
<dbReference type="RefSeq" id="WP_290290520.1">
    <property type="nucleotide sequence ID" value="NZ_CP047211.1"/>
</dbReference>
<dbReference type="InterPro" id="IPR006001">
    <property type="entry name" value="Therm_gnt_kin"/>
</dbReference>
<evidence type="ECO:0000256" key="3">
    <source>
        <dbReference type="ARBA" id="ARBA00012054"/>
    </source>
</evidence>
<evidence type="ECO:0000256" key="4">
    <source>
        <dbReference type="ARBA" id="ARBA00022679"/>
    </source>
</evidence>
<keyword evidence="6" id="KW-0418">Kinase</keyword>
<evidence type="ECO:0000313" key="9">
    <source>
        <dbReference type="EMBL" id="MFC3850667.1"/>
    </source>
</evidence>
<dbReference type="PANTHER" id="PTHR43442">
    <property type="entry name" value="GLUCONOKINASE-RELATED"/>
    <property type="match status" value="1"/>
</dbReference>
<sequence>MFAFTHLVFMGVSGCGKTTAAQLAAELTGWPYAEADDFHPKANIDKMSAGHPLDDDDRRPWLEAMRDWMSQRAAEGGAVAGGAAIAEGAGSAGSLDDAGRTAERPGSIVTCSALKRRYRDILREADGRVVFVHLHGDASIIEGRLAHRTGHFMPASLLPSQYADLEQLGSDEDGVTVDLAGTPREIVDAGFAHVGMEPAGGATTDTDAAGNEVAR</sequence>
<dbReference type="CDD" id="cd02021">
    <property type="entry name" value="GntK"/>
    <property type="match status" value="1"/>
</dbReference>
<comment type="pathway">
    <text evidence="1">Carbohydrate acid metabolism.</text>
</comment>
<evidence type="ECO:0000256" key="1">
    <source>
        <dbReference type="ARBA" id="ARBA00004761"/>
    </source>
</evidence>
<keyword evidence="7" id="KW-0067">ATP-binding</keyword>
<comment type="similarity">
    <text evidence="2">Belongs to the gluconokinase GntK/GntV family.</text>
</comment>
<name>A0ABV7ZTD6_9CORY</name>
<dbReference type="EC" id="2.7.1.12" evidence="3"/>